<evidence type="ECO:0000313" key="4">
    <source>
        <dbReference type="Proteomes" id="UP000640489"/>
    </source>
</evidence>
<dbReference type="Gene3D" id="6.20.50.110">
    <property type="entry name" value="Methyltransferase, zinc-binding domain"/>
    <property type="match status" value="1"/>
</dbReference>
<evidence type="ECO:0000259" key="2">
    <source>
        <dbReference type="Pfam" id="PF08484"/>
    </source>
</evidence>
<reference evidence="3" key="1">
    <citation type="submission" date="2020-11" db="EMBL/GenBank/DDBJ databases">
        <title>Nocardioides sp. nov., isolated from Soil of Cynanchum wilfordii Hemsley rhizosphere.</title>
        <authorList>
            <person name="Lee J.-S."/>
            <person name="Suh M.K."/>
            <person name="Kim J.-S."/>
        </authorList>
    </citation>
    <scope>NUCLEOTIDE SEQUENCE</scope>
    <source>
        <strain evidence="3">KCTC 19275</strain>
    </source>
</reference>
<keyword evidence="3" id="KW-0808">Transferase</keyword>
<gene>
    <name evidence="3" type="ORF">ISU07_13420</name>
</gene>
<dbReference type="RefSeq" id="WP_194707296.1">
    <property type="nucleotide sequence ID" value="NZ_JADKPN010000007.1"/>
</dbReference>
<dbReference type="Gene3D" id="3.40.50.720">
    <property type="entry name" value="NAD(P)-binding Rossmann-like Domain"/>
    <property type="match status" value="1"/>
</dbReference>
<name>A0A930YEU7_9ACTN</name>
<feature type="domain" description="Methyltransferase putative zinc binding" evidence="1">
    <location>
        <begin position="9"/>
        <end position="61"/>
    </location>
</feature>
<feature type="domain" description="C-methyltransferase" evidence="2">
    <location>
        <begin position="211"/>
        <end position="348"/>
    </location>
</feature>
<dbReference type="InterPro" id="IPR029063">
    <property type="entry name" value="SAM-dependent_MTases_sf"/>
</dbReference>
<dbReference type="Pfam" id="PF08484">
    <property type="entry name" value="Methyltransf_14"/>
    <property type="match status" value="1"/>
</dbReference>
<comment type="caution">
    <text evidence="3">The sequence shown here is derived from an EMBL/GenBank/DDBJ whole genome shotgun (WGS) entry which is preliminary data.</text>
</comment>
<dbReference type="Pfam" id="PF08421">
    <property type="entry name" value="Methyltransf_13"/>
    <property type="match status" value="1"/>
</dbReference>
<accession>A0A930YEU7</accession>
<evidence type="ECO:0000313" key="3">
    <source>
        <dbReference type="EMBL" id="MBF4764128.1"/>
    </source>
</evidence>
<keyword evidence="4" id="KW-1185">Reference proteome</keyword>
<dbReference type="EMBL" id="JADKPN010000007">
    <property type="protein sequence ID" value="MBF4764128.1"/>
    <property type="molecule type" value="Genomic_DNA"/>
</dbReference>
<organism evidence="3 4">
    <name type="scientific">Nocardioides islandensis</name>
    <dbReference type="NCBI Taxonomy" id="433663"/>
    <lineage>
        <taxon>Bacteria</taxon>
        <taxon>Bacillati</taxon>
        <taxon>Actinomycetota</taxon>
        <taxon>Actinomycetes</taxon>
        <taxon>Propionibacteriales</taxon>
        <taxon>Nocardioidaceae</taxon>
        <taxon>Nocardioides</taxon>
    </lineage>
</organism>
<dbReference type="Proteomes" id="UP000640489">
    <property type="component" value="Unassembled WGS sequence"/>
</dbReference>
<dbReference type="Gene3D" id="3.40.50.150">
    <property type="entry name" value="Vaccinia Virus protein VP39"/>
    <property type="match status" value="1"/>
</dbReference>
<proteinExistence type="predicted"/>
<dbReference type="SUPFAM" id="SSF53335">
    <property type="entry name" value="S-adenosyl-L-methionine-dependent methyltransferases"/>
    <property type="match status" value="1"/>
</dbReference>
<dbReference type="InterPro" id="IPR013630">
    <property type="entry name" value="Methyltransf_Zn-bd_dom_put"/>
</dbReference>
<dbReference type="GO" id="GO:0016740">
    <property type="term" value="F:transferase activity"/>
    <property type="evidence" value="ECO:0007669"/>
    <property type="project" value="UniProtKB-KW"/>
</dbReference>
<dbReference type="InterPro" id="IPR013691">
    <property type="entry name" value="MeTrfase_14"/>
</dbReference>
<evidence type="ECO:0000259" key="1">
    <source>
        <dbReference type="Pfam" id="PF08421"/>
    </source>
</evidence>
<dbReference type="InterPro" id="IPR038576">
    <property type="entry name" value="Methyltransf_Zn-bd_dom_put_sf"/>
</dbReference>
<protein>
    <submittedName>
        <fullName evidence="3">Transferase</fullName>
    </submittedName>
</protein>
<dbReference type="AlphaFoldDB" id="A0A930YEU7"/>
<sequence length="363" mass="37962">MSAEEPHRCRGCGSVDGEVVLDLGEQPAADHFPLASDPGPDPRHPLAMWWCGNCGLAQLMTDASVPDEPRAVEPRAAVQQARDAVDELVGAGLLTADEYVEFPSPHGSSWSDALTARGFRPATGTSAPVVVDVYGLMHDRDQAAALRKRADALTDDGTLVLQFPSLAATLGNLEWNALRHGHFAYHSVPAARRLLADVGLSVFAARSYGLYGGSVLLLASRTGEGPEAETAAVEALQRAELVAGVLDPVAISGLAAAVDSDVGRLRRWVDAQGGAAWLYGAGSRAVAVLAAADLPPGAVAGIADAAPAKQGRRMPGTAITITSPEDLLAARPTQVLLMLPDLLDELRDAWPSLADAWVVYGDH</sequence>